<dbReference type="EMBL" id="NTFH01000011">
    <property type="protein sequence ID" value="PHQ14237.1"/>
    <property type="molecule type" value="Genomic_DNA"/>
</dbReference>
<reference evidence="2 3" key="1">
    <citation type="submission" date="2017-09" db="EMBL/GenBank/DDBJ databases">
        <title>The draft genome sequences of Marinobacter sp. PWS21.</title>
        <authorList>
            <person name="Cao J."/>
        </authorList>
    </citation>
    <scope>NUCLEOTIDE SEQUENCE [LARGE SCALE GENOMIC DNA]</scope>
    <source>
        <strain evidence="2 3">PWS21</strain>
    </source>
</reference>
<evidence type="ECO:0000259" key="1">
    <source>
        <dbReference type="Pfam" id="PF09084"/>
    </source>
</evidence>
<evidence type="ECO:0000313" key="2">
    <source>
        <dbReference type="EMBL" id="PHQ14237.1"/>
    </source>
</evidence>
<dbReference type="Proteomes" id="UP000231409">
    <property type="component" value="Unassembled WGS sequence"/>
</dbReference>
<dbReference type="RefSeq" id="WP_099615591.1">
    <property type="nucleotide sequence ID" value="NZ_KZ319374.1"/>
</dbReference>
<dbReference type="SUPFAM" id="SSF53850">
    <property type="entry name" value="Periplasmic binding protein-like II"/>
    <property type="match status" value="1"/>
</dbReference>
<proteinExistence type="predicted"/>
<feature type="domain" description="SsuA/THI5-like" evidence="1">
    <location>
        <begin position="122"/>
        <end position="264"/>
    </location>
</feature>
<dbReference type="Pfam" id="PF09084">
    <property type="entry name" value="NMT1"/>
    <property type="match status" value="1"/>
</dbReference>
<sequence>MNRPHVLSLPVTPRASLPRHWLVSLLLILALPVMAAAESLPVVSVSVLQYGTAHWELDHIQHRGLDREQGYRLELRLVANLPASRLAVTSGAVHGAVADLLWVQSRFRDGTPYTYLPFSTQIGDILVAENSTIRTVADLAGKRIGVAGGPDSKGWILLQQVASQQGLDLAASAEVQYAAPPLLSQALKRGQLDVIVTYWHFAARLRGEGGWRSAFGMADLLTALGLKAKLPVLGYVFPAGWASGHRPLLDRFAASVRRVKAELAEDPAHWQRLRPLMRSPDDGAFTALRAGFLDGTPEPLTGQRIADLHRLLVLTGADPDKLMADALFFREEP</sequence>
<protein>
    <submittedName>
        <fullName evidence="2">ABC transporter substrate-binding protein</fullName>
    </submittedName>
</protein>
<evidence type="ECO:0000313" key="3">
    <source>
        <dbReference type="Proteomes" id="UP000231409"/>
    </source>
</evidence>
<comment type="caution">
    <text evidence="2">The sequence shown here is derived from an EMBL/GenBank/DDBJ whole genome shotgun (WGS) entry which is preliminary data.</text>
</comment>
<dbReference type="InterPro" id="IPR015168">
    <property type="entry name" value="SsuA/THI5"/>
</dbReference>
<gene>
    <name evidence="2" type="ORF">CLH61_15105</name>
</gene>
<dbReference type="Gene3D" id="3.40.190.10">
    <property type="entry name" value="Periplasmic binding protein-like II"/>
    <property type="match status" value="2"/>
</dbReference>
<dbReference type="PANTHER" id="PTHR30024">
    <property type="entry name" value="ALIPHATIC SULFONATES-BINDING PROTEIN-RELATED"/>
    <property type="match status" value="1"/>
</dbReference>
<keyword evidence="3" id="KW-1185">Reference proteome</keyword>
<dbReference type="AlphaFoldDB" id="A0A2G1UID4"/>
<organism evidence="2 3">
    <name type="scientific">Marinobacter profundi</name>
    <dbReference type="NCBI Taxonomy" id="2666256"/>
    <lineage>
        <taxon>Bacteria</taxon>
        <taxon>Pseudomonadati</taxon>
        <taxon>Pseudomonadota</taxon>
        <taxon>Gammaproteobacteria</taxon>
        <taxon>Pseudomonadales</taxon>
        <taxon>Marinobacteraceae</taxon>
        <taxon>Marinobacter</taxon>
    </lineage>
</organism>
<name>A0A2G1UID4_9GAMM</name>
<accession>A0A2G1UID4</accession>
<dbReference type="PANTHER" id="PTHR30024:SF48">
    <property type="entry name" value="ABC TRANSPORTER SUBSTRATE-BINDING PROTEIN"/>
    <property type="match status" value="1"/>
</dbReference>